<protein>
    <submittedName>
        <fullName evidence="1">Uncharacterized protein</fullName>
    </submittedName>
</protein>
<name>A0AAC9P8T6_9PROT</name>
<proteinExistence type="predicted"/>
<dbReference type="InterPro" id="IPR049156">
    <property type="entry name" value="Phage_chap_TAC_15-like"/>
</dbReference>
<dbReference type="Proteomes" id="UP000182373">
    <property type="component" value="Chromosome"/>
</dbReference>
<gene>
    <name evidence="1" type="ORF">GbCGDNIH9_1572</name>
</gene>
<dbReference type="Pfam" id="PF21822">
    <property type="entry name" value="Phage_TAC_15"/>
    <property type="match status" value="1"/>
</dbReference>
<dbReference type="AlphaFoldDB" id="A0AAC9P8T6"/>
<dbReference type="RefSeq" id="WP_072572804.1">
    <property type="nucleotide sequence ID" value="NZ_CP018191.1"/>
</dbReference>
<evidence type="ECO:0000313" key="1">
    <source>
        <dbReference type="EMBL" id="APH54861.1"/>
    </source>
</evidence>
<sequence length="164" mass="17678">MKAMLQGGSIQEGRESVTIGAQVYHIKRFDPFRALRILGSLQGVLLAPFAALMDTARGEEAIMQGLRDLSRGLDGDALEKLARLLLDPDCIAVGDDPATARRLSHAMAGSVFSDVSEAIELCMEVVRINYAGFFERGRTLIGQVLPSGMNRKAAAETVDSSLKN</sequence>
<dbReference type="EMBL" id="CP018191">
    <property type="protein sequence ID" value="APH54861.1"/>
    <property type="molecule type" value="Genomic_DNA"/>
</dbReference>
<reference evidence="2" key="1">
    <citation type="submission" date="2016-11" db="EMBL/GenBank/DDBJ databases">
        <title>Comparative genomic and phenotypic analysis of Granulibacter bethesdensis clinical isolates from patients with chronic granulomatous disease.</title>
        <authorList>
            <person name="Zarember K.A."/>
            <person name="Porcella S.F."/>
            <person name="Chu J."/>
            <person name="Ding L."/>
            <person name="Dahlstrom E."/>
            <person name="Barbian K."/>
            <person name="Martens C."/>
            <person name="Sykora L."/>
            <person name="Kramer S."/>
            <person name="Pettinato A.M."/>
            <person name="Hong H."/>
            <person name="Wald G."/>
            <person name="Berg L.J."/>
            <person name="Rogge L.S."/>
            <person name="Greenberg D.E."/>
            <person name="Falcone E.L."/>
            <person name="Neves J.F."/>
            <person name="Simoes M.J."/>
            <person name="Casal M."/>
            <person name="Rodriguez-Lopez F.C."/>
            <person name="Zelazny A."/>
            <person name="Gallin J.I."/>
            <person name="Holland S.M."/>
        </authorList>
    </citation>
    <scope>NUCLEOTIDE SEQUENCE [LARGE SCALE GENOMIC DNA]</scope>
    <source>
        <strain evidence="2">NIH9.1</strain>
    </source>
</reference>
<organism evidence="1 2">
    <name type="scientific">Granulibacter bethesdensis</name>
    <dbReference type="NCBI Taxonomy" id="364410"/>
    <lineage>
        <taxon>Bacteria</taxon>
        <taxon>Pseudomonadati</taxon>
        <taxon>Pseudomonadota</taxon>
        <taxon>Alphaproteobacteria</taxon>
        <taxon>Acetobacterales</taxon>
        <taxon>Acetobacteraceae</taxon>
        <taxon>Granulibacter</taxon>
    </lineage>
</organism>
<evidence type="ECO:0000313" key="2">
    <source>
        <dbReference type="Proteomes" id="UP000182373"/>
    </source>
</evidence>
<accession>A0AAC9P8T6</accession>